<gene>
    <name evidence="1" type="ORF">CesoFtcFv8_026714</name>
</gene>
<dbReference type="EMBL" id="JAULUE010002068">
    <property type="protein sequence ID" value="KAK5875655.1"/>
    <property type="molecule type" value="Genomic_DNA"/>
</dbReference>
<keyword evidence="2" id="KW-1185">Reference proteome</keyword>
<proteinExistence type="predicted"/>
<dbReference type="AlphaFoldDB" id="A0AAN8AZX5"/>
<protein>
    <submittedName>
        <fullName evidence="1">Uncharacterized protein</fullName>
    </submittedName>
</protein>
<sequence>MNPSRIDSFIQEKKMEVEAKFAFFQWYLAYSQPDMQSLDPSYVWKDVVLCYEMYTTNKAAESITFAGLLDSLNRGLFTSKGMRAFV</sequence>
<dbReference type="Proteomes" id="UP001335648">
    <property type="component" value="Unassembled WGS sequence"/>
</dbReference>
<evidence type="ECO:0000313" key="1">
    <source>
        <dbReference type="EMBL" id="KAK5875655.1"/>
    </source>
</evidence>
<accession>A0AAN8AZX5</accession>
<evidence type="ECO:0000313" key="2">
    <source>
        <dbReference type="Proteomes" id="UP001335648"/>
    </source>
</evidence>
<comment type="caution">
    <text evidence="1">The sequence shown here is derived from an EMBL/GenBank/DDBJ whole genome shotgun (WGS) entry which is preliminary data.</text>
</comment>
<reference evidence="1 2" key="1">
    <citation type="journal article" date="2023" name="Mol. Biol. Evol.">
        <title>Genomics of Secondarily Temperate Adaptation in the Only Non-Antarctic Icefish.</title>
        <authorList>
            <person name="Rivera-Colon A.G."/>
            <person name="Rayamajhi N."/>
            <person name="Minhas B.F."/>
            <person name="Madrigal G."/>
            <person name="Bilyk K.T."/>
            <person name="Yoon V."/>
            <person name="Hune M."/>
            <person name="Gregory S."/>
            <person name="Cheng C.H.C."/>
            <person name="Catchen J.M."/>
        </authorList>
    </citation>
    <scope>NUCLEOTIDE SEQUENCE [LARGE SCALE GENOMIC DNA]</scope>
    <source>
        <strain evidence="1">JC2023a</strain>
    </source>
</reference>
<organism evidence="1 2">
    <name type="scientific">Champsocephalus esox</name>
    <name type="common">pike icefish</name>
    <dbReference type="NCBI Taxonomy" id="159716"/>
    <lineage>
        <taxon>Eukaryota</taxon>
        <taxon>Metazoa</taxon>
        <taxon>Chordata</taxon>
        <taxon>Craniata</taxon>
        <taxon>Vertebrata</taxon>
        <taxon>Euteleostomi</taxon>
        <taxon>Actinopterygii</taxon>
        <taxon>Neopterygii</taxon>
        <taxon>Teleostei</taxon>
        <taxon>Neoteleostei</taxon>
        <taxon>Acanthomorphata</taxon>
        <taxon>Eupercaria</taxon>
        <taxon>Perciformes</taxon>
        <taxon>Notothenioidei</taxon>
        <taxon>Channichthyidae</taxon>
        <taxon>Champsocephalus</taxon>
    </lineage>
</organism>
<name>A0AAN8AZX5_9TELE</name>